<protein>
    <submittedName>
        <fullName evidence="1">Uncharacterized protein</fullName>
    </submittedName>
</protein>
<reference evidence="1 2" key="1">
    <citation type="journal article" date="2018" name="Nat. Genet.">
        <title>The Rosa genome provides new insights in the design of modern roses.</title>
        <authorList>
            <person name="Bendahmane M."/>
        </authorList>
    </citation>
    <scope>NUCLEOTIDE SEQUENCE [LARGE SCALE GENOMIC DNA]</scope>
    <source>
        <strain evidence="2">cv. Old Blush</strain>
    </source>
</reference>
<evidence type="ECO:0000313" key="1">
    <source>
        <dbReference type="EMBL" id="PRQ21784.1"/>
    </source>
</evidence>
<gene>
    <name evidence="1" type="ORF">RchiOBHm_Chr7g0243071</name>
</gene>
<keyword evidence="2" id="KW-1185">Reference proteome</keyword>
<evidence type="ECO:0000313" key="2">
    <source>
        <dbReference type="Proteomes" id="UP000238479"/>
    </source>
</evidence>
<accession>A0A2P6PIP3</accession>
<organism evidence="1 2">
    <name type="scientific">Rosa chinensis</name>
    <name type="common">China rose</name>
    <dbReference type="NCBI Taxonomy" id="74649"/>
    <lineage>
        <taxon>Eukaryota</taxon>
        <taxon>Viridiplantae</taxon>
        <taxon>Streptophyta</taxon>
        <taxon>Embryophyta</taxon>
        <taxon>Tracheophyta</taxon>
        <taxon>Spermatophyta</taxon>
        <taxon>Magnoliopsida</taxon>
        <taxon>eudicotyledons</taxon>
        <taxon>Gunneridae</taxon>
        <taxon>Pentapetalae</taxon>
        <taxon>rosids</taxon>
        <taxon>fabids</taxon>
        <taxon>Rosales</taxon>
        <taxon>Rosaceae</taxon>
        <taxon>Rosoideae</taxon>
        <taxon>Rosoideae incertae sedis</taxon>
        <taxon>Rosa</taxon>
    </lineage>
</organism>
<proteinExistence type="predicted"/>
<sequence length="56" mass="6582">MVLLIGEESSSKTWDICYPCLRGYCSTHQFIVYSIYYCQFLHIFFHGYAICLDSQS</sequence>
<dbReference type="EMBL" id="PDCK01000045">
    <property type="protein sequence ID" value="PRQ21784.1"/>
    <property type="molecule type" value="Genomic_DNA"/>
</dbReference>
<dbReference type="Gramene" id="PRQ21784">
    <property type="protein sequence ID" value="PRQ21784"/>
    <property type="gene ID" value="RchiOBHm_Chr7g0243071"/>
</dbReference>
<name>A0A2P6PIP3_ROSCH</name>
<comment type="caution">
    <text evidence="1">The sequence shown here is derived from an EMBL/GenBank/DDBJ whole genome shotgun (WGS) entry which is preliminary data.</text>
</comment>
<dbReference type="AlphaFoldDB" id="A0A2P6PIP3"/>
<dbReference type="Proteomes" id="UP000238479">
    <property type="component" value="Chromosome 7"/>
</dbReference>